<dbReference type="EMBL" id="BMJQ01000026">
    <property type="protein sequence ID" value="GGF47727.1"/>
    <property type="molecule type" value="Genomic_DNA"/>
</dbReference>
<organism evidence="2 3">
    <name type="scientific">Aliidongia dinghuensis</name>
    <dbReference type="NCBI Taxonomy" id="1867774"/>
    <lineage>
        <taxon>Bacteria</taxon>
        <taxon>Pseudomonadati</taxon>
        <taxon>Pseudomonadota</taxon>
        <taxon>Alphaproteobacteria</taxon>
        <taxon>Rhodospirillales</taxon>
        <taxon>Dongiaceae</taxon>
        <taxon>Aliidongia</taxon>
    </lineage>
</organism>
<keyword evidence="1" id="KW-0472">Membrane</keyword>
<keyword evidence="1" id="KW-0812">Transmembrane</keyword>
<dbReference type="AlphaFoldDB" id="A0A8J3E6T0"/>
<gene>
    <name evidence="2" type="ORF">GCM10011611_62660</name>
</gene>
<reference evidence="2" key="2">
    <citation type="submission" date="2020-09" db="EMBL/GenBank/DDBJ databases">
        <authorList>
            <person name="Sun Q."/>
            <person name="Zhou Y."/>
        </authorList>
    </citation>
    <scope>NUCLEOTIDE SEQUENCE</scope>
    <source>
        <strain evidence="2">CGMCC 1.15725</strain>
    </source>
</reference>
<sequence length="64" mass="6975">MRQLVSVRAWFDQGRRSPETVSPCHQGRPALRGLEKLPTLIAYALGSWAVLGLAVAIIFLAAQS</sequence>
<name>A0A8J3E6T0_9PROT</name>
<keyword evidence="1" id="KW-1133">Transmembrane helix</keyword>
<feature type="transmembrane region" description="Helical" evidence="1">
    <location>
        <begin position="40"/>
        <end position="62"/>
    </location>
</feature>
<evidence type="ECO:0000256" key="1">
    <source>
        <dbReference type="SAM" id="Phobius"/>
    </source>
</evidence>
<proteinExistence type="predicted"/>
<comment type="caution">
    <text evidence="2">The sequence shown here is derived from an EMBL/GenBank/DDBJ whole genome shotgun (WGS) entry which is preliminary data.</text>
</comment>
<evidence type="ECO:0000313" key="2">
    <source>
        <dbReference type="EMBL" id="GGF47727.1"/>
    </source>
</evidence>
<evidence type="ECO:0000313" key="3">
    <source>
        <dbReference type="Proteomes" id="UP000646365"/>
    </source>
</evidence>
<keyword evidence="3" id="KW-1185">Reference proteome</keyword>
<dbReference type="RefSeq" id="WP_189052144.1">
    <property type="nucleotide sequence ID" value="NZ_BMJQ01000026.1"/>
</dbReference>
<dbReference type="Proteomes" id="UP000646365">
    <property type="component" value="Unassembled WGS sequence"/>
</dbReference>
<accession>A0A8J3E6T0</accession>
<protein>
    <submittedName>
        <fullName evidence="2">Uncharacterized protein</fullName>
    </submittedName>
</protein>
<reference evidence="2" key="1">
    <citation type="journal article" date="2014" name="Int. J. Syst. Evol. Microbiol.">
        <title>Complete genome sequence of Corynebacterium casei LMG S-19264T (=DSM 44701T), isolated from a smear-ripened cheese.</title>
        <authorList>
            <consortium name="US DOE Joint Genome Institute (JGI-PGF)"/>
            <person name="Walter F."/>
            <person name="Albersmeier A."/>
            <person name="Kalinowski J."/>
            <person name="Ruckert C."/>
        </authorList>
    </citation>
    <scope>NUCLEOTIDE SEQUENCE</scope>
    <source>
        <strain evidence="2">CGMCC 1.15725</strain>
    </source>
</reference>